<dbReference type="WBParaSite" id="ES5_v2.g29273.t1">
    <property type="protein sequence ID" value="ES5_v2.g29273.t1"/>
    <property type="gene ID" value="ES5_v2.g29273"/>
</dbReference>
<protein>
    <submittedName>
        <fullName evidence="2">Lipoprotein</fullName>
    </submittedName>
</protein>
<proteinExistence type="predicted"/>
<dbReference type="Proteomes" id="UP000887579">
    <property type="component" value="Unplaced"/>
</dbReference>
<evidence type="ECO:0000313" key="2">
    <source>
        <dbReference type="WBParaSite" id="ES5_v2.g29273.t1"/>
    </source>
</evidence>
<name>A0AC34GIH1_9BILA</name>
<sequence length="133" mass="15710">MLKDTIENVKDETDENEPLTELRLVFKNKPDASRNYDKVEAENEVAFVYKPGPNGEIPRDDIVIHKQKPDGQFLNEYLKEYDPKVESLTYPLFYPTGKGELYEGQIRDPKDEKSKKLTEREYFSFKTQQRDEK</sequence>
<evidence type="ECO:0000313" key="1">
    <source>
        <dbReference type="Proteomes" id="UP000887579"/>
    </source>
</evidence>
<accession>A0AC34GIH1</accession>
<reference evidence="2" key="1">
    <citation type="submission" date="2022-11" db="UniProtKB">
        <authorList>
            <consortium name="WormBaseParasite"/>
        </authorList>
    </citation>
    <scope>IDENTIFICATION</scope>
</reference>
<organism evidence="1 2">
    <name type="scientific">Panagrolaimus sp. ES5</name>
    <dbReference type="NCBI Taxonomy" id="591445"/>
    <lineage>
        <taxon>Eukaryota</taxon>
        <taxon>Metazoa</taxon>
        <taxon>Ecdysozoa</taxon>
        <taxon>Nematoda</taxon>
        <taxon>Chromadorea</taxon>
        <taxon>Rhabditida</taxon>
        <taxon>Tylenchina</taxon>
        <taxon>Panagrolaimomorpha</taxon>
        <taxon>Panagrolaimoidea</taxon>
        <taxon>Panagrolaimidae</taxon>
        <taxon>Panagrolaimus</taxon>
    </lineage>
</organism>